<evidence type="ECO:0000256" key="2">
    <source>
        <dbReference type="ARBA" id="ARBA00022723"/>
    </source>
</evidence>
<feature type="binding site" evidence="5 9">
    <location>
        <position position="414"/>
    </location>
    <ligand>
        <name>substrate</name>
    </ligand>
</feature>
<evidence type="ECO:0000256" key="4">
    <source>
        <dbReference type="ARBA" id="ARBA00023002"/>
    </source>
</evidence>
<feature type="binding site" evidence="5 8">
    <location>
        <position position="208"/>
    </location>
    <ligand>
        <name>NAD(+)</name>
        <dbReference type="ChEBI" id="CHEBI:57540"/>
    </ligand>
</feature>
<dbReference type="SUPFAM" id="SSF53720">
    <property type="entry name" value="ALDH-like"/>
    <property type="match status" value="1"/>
</dbReference>
<dbReference type="Gene3D" id="1.20.5.1300">
    <property type="match status" value="1"/>
</dbReference>
<dbReference type="NCBIfam" id="TIGR00069">
    <property type="entry name" value="hisD"/>
    <property type="match status" value="1"/>
</dbReference>
<feature type="binding site" evidence="5 9">
    <location>
        <position position="253"/>
    </location>
    <ligand>
        <name>substrate</name>
    </ligand>
</feature>
<evidence type="ECO:0000256" key="5">
    <source>
        <dbReference type="HAMAP-Rule" id="MF_01024"/>
    </source>
</evidence>
<keyword evidence="5" id="KW-0028">Amino-acid biosynthesis</keyword>
<dbReference type="EC" id="1.1.1.23" evidence="5"/>
<reference evidence="12 13" key="1">
    <citation type="submission" date="2018-08" db="EMBL/GenBank/DDBJ databases">
        <title>The metabolism and importance of syntrophic acetate oxidation coupled to methane or sulfide production in haloalkaline environments.</title>
        <authorList>
            <person name="Timmers P.H.A."/>
            <person name="Vavourakis C.D."/>
            <person name="Sorokin D.Y."/>
            <person name="Sinninghe Damste J.S."/>
            <person name="Muyzer G."/>
            <person name="Stams A.J.M."/>
            <person name="Plugge C.M."/>
        </authorList>
    </citation>
    <scope>NUCLEOTIDE SEQUENCE [LARGE SCALE GENOMIC DNA]</scope>
    <source>
        <strain evidence="12">MSAO_Bac1</strain>
    </source>
</reference>
<dbReference type="CDD" id="cd06572">
    <property type="entry name" value="Histidinol_dh"/>
    <property type="match status" value="1"/>
</dbReference>
<keyword evidence="5" id="KW-0368">Histidine biosynthesis</keyword>
<keyword evidence="5 8" id="KW-0520">NAD</keyword>
<feature type="binding site" evidence="5 8">
    <location>
        <position position="123"/>
    </location>
    <ligand>
        <name>NAD(+)</name>
        <dbReference type="ChEBI" id="CHEBI:57540"/>
    </ligand>
</feature>
<feature type="binding site" evidence="5 9">
    <location>
        <position position="231"/>
    </location>
    <ligand>
        <name>substrate</name>
    </ligand>
</feature>
<dbReference type="PRINTS" id="PR00083">
    <property type="entry name" value="HOLDHDRGNASE"/>
</dbReference>
<dbReference type="GO" id="GO:0005829">
    <property type="term" value="C:cytosol"/>
    <property type="evidence" value="ECO:0007669"/>
    <property type="project" value="TreeGrafter"/>
</dbReference>
<dbReference type="FunFam" id="3.40.50.1980:FF:000026">
    <property type="entry name" value="Histidinol dehydrogenase"/>
    <property type="match status" value="1"/>
</dbReference>
<dbReference type="FunFam" id="3.40.50.1980:FF:000001">
    <property type="entry name" value="Histidinol dehydrogenase"/>
    <property type="match status" value="1"/>
</dbReference>
<dbReference type="GO" id="GO:0051287">
    <property type="term" value="F:NAD binding"/>
    <property type="evidence" value="ECO:0007669"/>
    <property type="project" value="InterPro"/>
</dbReference>
<comment type="similarity">
    <text evidence="1 5 6 11">Belongs to the histidinol dehydrogenase family.</text>
</comment>
<comment type="catalytic activity">
    <reaction evidence="5">
        <text>L-histidinol + 2 NAD(+) + H2O = L-histidine + 2 NADH + 3 H(+)</text>
        <dbReference type="Rhea" id="RHEA:20641"/>
        <dbReference type="ChEBI" id="CHEBI:15377"/>
        <dbReference type="ChEBI" id="CHEBI:15378"/>
        <dbReference type="ChEBI" id="CHEBI:57540"/>
        <dbReference type="ChEBI" id="CHEBI:57595"/>
        <dbReference type="ChEBI" id="CHEBI:57699"/>
        <dbReference type="ChEBI" id="CHEBI:57945"/>
        <dbReference type="EC" id="1.1.1.23"/>
    </reaction>
</comment>
<feature type="binding site" evidence="5 8">
    <location>
        <position position="185"/>
    </location>
    <ligand>
        <name>NAD(+)</name>
        <dbReference type="ChEBI" id="CHEBI:57540"/>
    </ligand>
</feature>
<protein>
    <recommendedName>
        <fullName evidence="5">Histidinol dehydrogenase</fullName>
        <shortName evidence="5">HDH</shortName>
        <ecNumber evidence="5">1.1.1.23</ecNumber>
    </recommendedName>
</protein>
<comment type="pathway">
    <text evidence="5">Amino-acid biosynthesis; L-histidine biosynthesis; L-histidine from 5-phospho-alpha-D-ribose 1-diphosphate: step 9/9.</text>
</comment>
<dbReference type="InterPro" id="IPR016161">
    <property type="entry name" value="Ald_DH/histidinol_DH"/>
</dbReference>
<dbReference type="Gene3D" id="3.40.50.1980">
    <property type="entry name" value="Nitrogenase molybdenum iron protein domain"/>
    <property type="match status" value="2"/>
</dbReference>
<dbReference type="InterPro" id="IPR012131">
    <property type="entry name" value="Hstdl_DH"/>
</dbReference>
<keyword evidence="2 5" id="KW-0479">Metal-binding</keyword>
<feature type="binding site" evidence="5 10">
    <location>
        <position position="414"/>
    </location>
    <ligand>
        <name>Zn(2+)</name>
        <dbReference type="ChEBI" id="CHEBI:29105"/>
    </ligand>
</feature>
<feature type="active site" description="Proton acceptor" evidence="5 7">
    <location>
        <position position="321"/>
    </location>
</feature>
<evidence type="ECO:0000256" key="3">
    <source>
        <dbReference type="ARBA" id="ARBA00022833"/>
    </source>
</evidence>
<feature type="active site" description="Proton acceptor" evidence="5 7">
    <location>
        <position position="322"/>
    </location>
</feature>
<feature type="binding site" evidence="5 9">
    <location>
        <position position="256"/>
    </location>
    <ligand>
        <name>substrate</name>
    </ligand>
</feature>
<name>A0A424YAX8_9FIRM</name>
<comment type="cofactor">
    <cofactor evidence="5 10">
        <name>Zn(2+)</name>
        <dbReference type="ChEBI" id="CHEBI:29105"/>
    </cofactor>
    <text evidence="5 10">Binds 1 zinc ion per subunit.</text>
</comment>
<feature type="binding site" evidence="5 10">
    <location>
        <position position="256"/>
    </location>
    <ligand>
        <name>Zn(2+)</name>
        <dbReference type="ChEBI" id="CHEBI:29105"/>
    </ligand>
</feature>
<proteinExistence type="inferred from homology"/>
<evidence type="ECO:0000256" key="9">
    <source>
        <dbReference type="PIRSR" id="PIRSR000099-3"/>
    </source>
</evidence>
<dbReference type="HAMAP" id="MF_01024">
    <property type="entry name" value="HisD"/>
    <property type="match status" value="1"/>
</dbReference>
<keyword evidence="3 5" id="KW-0862">Zinc</keyword>
<evidence type="ECO:0000256" key="7">
    <source>
        <dbReference type="PIRSR" id="PIRSR000099-1"/>
    </source>
</evidence>
<organism evidence="12 13">
    <name type="scientific">Candidatus Syntrophonatronum acetioxidans</name>
    <dbReference type="NCBI Taxonomy" id="1795816"/>
    <lineage>
        <taxon>Bacteria</taxon>
        <taxon>Bacillati</taxon>
        <taxon>Bacillota</taxon>
        <taxon>Clostridia</taxon>
        <taxon>Eubacteriales</taxon>
        <taxon>Syntrophomonadaceae</taxon>
        <taxon>Candidatus Syntrophonatronum</taxon>
    </lineage>
</organism>
<dbReference type="AlphaFoldDB" id="A0A424YAX8"/>
<evidence type="ECO:0000256" key="10">
    <source>
        <dbReference type="PIRSR" id="PIRSR000099-4"/>
    </source>
</evidence>
<dbReference type="GO" id="GO:0000105">
    <property type="term" value="P:L-histidine biosynthetic process"/>
    <property type="evidence" value="ECO:0007669"/>
    <property type="project" value="UniProtKB-UniRule"/>
</dbReference>
<comment type="caution">
    <text evidence="12">The sequence shown here is derived from an EMBL/GenBank/DDBJ whole genome shotgun (WGS) entry which is preliminary data.</text>
</comment>
<dbReference type="InterPro" id="IPR022695">
    <property type="entry name" value="Histidinol_DH_monofunct"/>
</dbReference>
<evidence type="ECO:0000313" key="13">
    <source>
        <dbReference type="Proteomes" id="UP000285138"/>
    </source>
</evidence>
<feature type="binding site" evidence="5 10">
    <location>
        <position position="253"/>
    </location>
    <ligand>
        <name>Zn(2+)</name>
        <dbReference type="ChEBI" id="CHEBI:29105"/>
    </ligand>
</feature>
<evidence type="ECO:0000256" key="8">
    <source>
        <dbReference type="PIRSR" id="PIRSR000099-2"/>
    </source>
</evidence>
<evidence type="ECO:0000256" key="6">
    <source>
        <dbReference type="PIRNR" id="PIRNR000099"/>
    </source>
</evidence>
<feature type="binding site" evidence="5 10">
    <location>
        <position position="355"/>
    </location>
    <ligand>
        <name>Zn(2+)</name>
        <dbReference type="ChEBI" id="CHEBI:29105"/>
    </ligand>
</feature>
<dbReference type="GO" id="GO:0008270">
    <property type="term" value="F:zinc ion binding"/>
    <property type="evidence" value="ECO:0007669"/>
    <property type="project" value="UniProtKB-UniRule"/>
</dbReference>
<dbReference type="PANTHER" id="PTHR21256">
    <property type="entry name" value="HISTIDINOL DEHYDROGENASE HDH"/>
    <property type="match status" value="1"/>
</dbReference>
<evidence type="ECO:0000256" key="11">
    <source>
        <dbReference type="RuleBase" id="RU004175"/>
    </source>
</evidence>
<comment type="function">
    <text evidence="5">Catalyzes the sequential NAD-dependent oxidations of L-histidinol to L-histidinaldehyde and then to L-histidine.</text>
</comment>
<evidence type="ECO:0000256" key="1">
    <source>
        <dbReference type="ARBA" id="ARBA00010178"/>
    </source>
</evidence>
<feature type="binding site" evidence="5 9">
    <location>
        <position position="409"/>
    </location>
    <ligand>
        <name>substrate</name>
    </ligand>
</feature>
<feature type="binding site" evidence="5 9">
    <location>
        <position position="355"/>
    </location>
    <ligand>
        <name>substrate</name>
    </ligand>
</feature>
<dbReference type="UniPathway" id="UPA00031">
    <property type="reaction ID" value="UER00014"/>
</dbReference>
<keyword evidence="4 5" id="KW-0560">Oxidoreductase</keyword>
<dbReference type="PIRSF" id="PIRSF000099">
    <property type="entry name" value="Histidinol_dh"/>
    <property type="match status" value="1"/>
</dbReference>
<feature type="binding site" evidence="5 9">
    <location>
        <position position="322"/>
    </location>
    <ligand>
        <name>substrate</name>
    </ligand>
</feature>
<gene>
    <name evidence="5 12" type="primary">hisD</name>
    <name evidence="12" type="ORF">D5R97_08995</name>
</gene>
<dbReference type="Proteomes" id="UP000285138">
    <property type="component" value="Unassembled WGS sequence"/>
</dbReference>
<accession>A0A424YAX8</accession>
<dbReference type="EMBL" id="QZAA01000240">
    <property type="protein sequence ID" value="RQD73702.1"/>
    <property type="molecule type" value="Genomic_DNA"/>
</dbReference>
<dbReference type="PANTHER" id="PTHR21256:SF2">
    <property type="entry name" value="HISTIDINE BIOSYNTHESIS TRIFUNCTIONAL PROTEIN"/>
    <property type="match status" value="1"/>
</dbReference>
<dbReference type="GO" id="GO:0004399">
    <property type="term" value="F:histidinol dehydrogenase activity"/>
    <property type="evidence" value="ECO:0007669"/>
    <property type="project" value="UniProtKB-UniRule"/>
</dbReference>
<evidence type="ECO:0000313" key="12">
    <source>
        <dbReference type="EMBL" id="RQD73702.1"/>
    </source>
</evidence>
<dbReference type="Pfam" id="PF00815">
    <property type="entry name" value="Histidinol_dh"/>
    <property type="match status" value="1"/>
</dbReference>
<sequence>MIRLYTRDRWERSKERRDIGSWEEEERAVRDVIAQVRSRGDEALREYTSKFDGVSLESLVVEDKEFKEAGEKVDSSFMKAMERAIDNIKDFHQKQVRNSWFHTRRDGVMSGHMVIPLKRIGAYVPGGTASYPSSVIMSVIPAKAAGVKEIYLTTPPDKEGKVNPYTLTAARMVGVEKIYKIGGAQAVGALAYGTETVSRVDKIVGPGNIYVTLAKKQVYGDVDIDMLAGPSELLIIAGYGADPTFIAADLMTQAEHDPLAANYLVTPDQVLPSKVLEVIERELPGMGRRDIIEKSFKNHSAIIMVKDLEEAFQVSNDIAPEHLEVILEDPWTYLYLIENAGSVFLGKYTSESLGDYYAGPNHVLPTGGAARFSSGLNVDDFIKKTSVLYYPPEPLKEAAEDVILLAEIEGLDAHANAIKVRRKTLE</sequence>